<proteinExistence type="predicted"/>
<dbReference type="Proteomes" id="UP000019402">
    <property type="component" value="Unassembled WGS sequence"/>
</dbReference>
<accession>W7YBR5</accession>
<evidence type="ECO:0000313" key="1">
    <source>
        <dbReference type="EMBL" id="GAF05877.1"/>
    </source>
</evidence>
<keyword evidence="2" id="KW-1185">Reference proteome</keyword>
<sequence>MEACSITNYTRNVVENFIHARISPSITKTERDFANYSDQHFIITFTNLCLLDMESKIAAEKTLNITNKITNVAPKAISAIVDPLEKGETLENFMDYLAGDENRKSFTISQINTLINS</sequence>
<comment type="caution">
    <text evidence="1">The sequence shown here is derived from an EMBL/GenBank/DDBJ whole genome shotgun (WGS) entry which is preliminary data.</text>
</comment>
<gene>
    <name evidence="1" type="ORF">JCM21142_114635</name>
</gene>
<organism evidence="1 2">
    <name type="scientific">Saccharicrinis fermentans DSM 9555 = JCM 21142</name>
    <dbReference type="NCBI Taxonomy" id="869213"/>
    <lineage>
        <taxon>Bacteria</taxon>
        <taxon>Pseudomonadati</taxon>
        <taxon>Bacteroidota</taxon>
        <taxon>Bacteroidia</taxon>
        <taxon>Marinilabiliales</taxon>
        <taxon>Marinilabiliaceae</taxon>
        <taxon>Saccharicrinis</taxon>
    </lineage>
</organism>
<dbReference type="RefSeq" id="WP_044262491.1">
    <property type="nucleotide sequence ID" value="NZ_BAMD01000144.1"/>
</dbReference>
<protein>
    <submittedName>
        <fullName evidence="1">Uncharacterized protein</fullName>
    </submittedName>
</protein>
<dbReference type="AlphaFoldDB" id="W7YBR5"/>
<name>W7YBR5_9BACT</name>
<dbReference type="EMBL" id="BAMD01000144">
    <property type="protein sequence ID" value="GAF05877.1"/>
    <property type="molecule type" value="Genomic_DNA"/>
</dbReference>
<evidence type="ECO:0000313" key="2">
    <source>
        <dbReference type="Proteomes" id="UP000019402"/>
    </source>
</evidence>
<reference evidence="1 2" key="1">
    <citation type="journal article" date="2014" name="Genome Announc.">
        <title>Draft Genome Sequence of Cytophaga fermentans JCM 21142T, a Facultative Anaerobe Isolated from Marine Mud.</title>
        <authorList>
            <person name="Starns D."/>
            <person name="Oshima K."/>
            <person name="Suda W."/>
            <person name="Iino T."/>
            <person name="Yuki M."/>
            <person name="Inoue J."/>
            <person name="Kitamura K."/>
            <person name="Iida T."/>
            <person name="Darby A."/>
            <person name="Hattori M."/>
            <person name="Ohkuma M."/>
        </authorList>
    </citation>
    <scope>NUCLEOTIDE SEQUENCE [LARGE SCALE GENOMIC DNA]</scope>
    <source>
        <strain evidence="1 2">JCM 21142</strain>
    </source>
</reference>